<reference evidence="5 6" key="1">
    <citation type="submission" date="2006-04" db="EMBL/GenBank/DDBJ databases">
        <authorList>
            <person name="Nierman W.C."/>
        </authorList>
    </citation>
    <scope>NUCLEOTIDE SEQUENCE [LARGE SCALE GENOMIC DNA]</scope>
    <source>
        <strain evidence="5 6">DW4/3-1</strain>
    </source>
</reference>
<protein>
    <submittedName>
        <fullName evidence="5">Putative sigma factor regulation protein</fullName>
    </submittedName>
</protein>
<name>Q08TT8_STIAD</name>
<dbReference type="AlphaFoldDB" id="Q08TT8"/>
<dbReference type="GO" id="GO:0016791">
    <property type="term" value="F:phosphatase activity"/>
    <property type="evidence" value="ECO:0007669"/>
    <property type="project" value="TreeGrafter"/>
</dbReference>
<feature type="region of interest" description="Disordered" evidence="2">
    <location>
        <begin position="16"/>
        <end position="67"/>
    </location>
</feature>
<proteinExistence type="predicted"/>
<sequence>MHVSALESRKLFFRLGPRPSRGLQPGGSLKTNTRLAPVPEETSSPGLSPRDTGTFPRHESTGTHQNVQFTSTTVAAPVAGEMTGTIVAPLEAGELPDVASIRGMRLDQILLLTTAVLVLVIVGLLTALSAVSTTSQFEEASATFTERTQNHARELGQTVSHTLALTSATSLRDNNYAFLTDVARAIIADNRNILRVQMFDADSLLVADSDADAKLGTASGGRKPERSVQGAVFKNRPVFEFQEPLDYGSQSGKGLIVISYSLDELQHQLQVLKENKDEALRTTVRNALILGLGFVVLASIIAAIQSRRITRPLGVLTRRVMQLAAGDLSARAGQATGAGREVSTLSVVFNHMAERIKVLLDDVRSKAQLEREVSLARTVQETLLPGREAFQMGTMRMAGLVVTADACGGDWWFRAPLDEQRVVVGVGDVTGHGLSTALVATSATSGFASAMTMREPDQLNSQVLISALNITLAHLGRGEYQMSSALAVIDVQTGLIDYAAGGHPAACVYNRLSGQFASLPARGPLLGASVSSQYSSRQAQLRPGDIIVWYTDGLTEARDAAGKLYGTQRLGAAVQNNAQLTAEGLRDAILADVRAFSAGQPQRDDITVVVAEFSTAS</sequence>
<keyword evidence="3" id="KW-0812">Transmembrane</keyword>
<dbReference type="GO" id="GO:0016020">
    <property type="term" value="C:membrane"/>
    <property type="evidence" value="ECO:0007669"/>
    <property type="project" value="InterPro"/>
</dbReference>
<dbReference type="GO" id="GO:0007165">
    <property type="term" value="P:signal transduction"/>
    <property type="evidence" value="ECO:0007669"/>
    <property type="project" value="InterPro"/>
</dbReference>
<dbReference type="PATRIC" id="fig|378806.16.peg.2797"/>
<dbReference type="SUPFAM" id="SSF158472">
    <property type="entry name" value="HAMP domain-like"/>
    <property type="match status" value="1"/>
</dbReference>
<dbReference type="Pfam" id="PF07228">
    <property type="entry name" value="SpoIIE"/>
    <property type="match status" value="1"/>
</dbReference>
<accession>Q08TT8</accession>
<evidence type="ECO:0000256" key="1">
    <source>
        <dbReference type="ARBA" id="ARBA00022801"/>
    </source>
</evidence>
<dbReference type="PANTHER" id="PTHR43156">
    <property type="entry name" value="STAGE II SPORULATION PROTEIN E-RELATED"/>
    <property type="match status" value="1"/>
</dbReference>
<dbReference type="InterPro" id="IPR003660">
    <property type="entry name" value="HAMP_dom"/>
</dbReference>
<dbReference type="Proteomes" id="UP000032702">
    <property type="component" value="Unassembled WGS sequence"/>
</dbReference>
<keyword evidence="1" id="KW-0378">Hydrolase</keyword>
<comment type="caution">
    <text evidence="5">The sequence shown here is derived from an EMBL/GenBank/DDBJ whole genome shotgun (WGS) entry which is preliminary data.</text>
</comment>
<dbReference type="SMART" id="SM00304">
    <property type="entry name" value="HAMP"/>
    <property type="match status" value="1"/>
</dbReference>
<gene>
    <name evidence="5" type="ORF">STIAU_0139</name>
</gene>
<evidence type="ECO:0000259" key="4">
    <source>
        <dbReference type="PROSITE" id="PS50885"/>
    </source>
</evidence>
<dbReference type="SUPFAM" id="SSF81606">
    <property type="entry name" value="PP2C-like"/>
    <property type="match status" value="1"/>
</dbReference>
<evidence type="ECO:0000313" key="5">
    <source>
        <dbReference type="EMBL" id="EAU63897.1"/>
    </source>
</evidence>
<dbReference type="Pfam" id="PF00672">
    <property type="entry name" value="HAMP"/>
    <property type="match status" value="1"/>
</dbReference>
<keyword evidence="3" id="KW-0472">Membrane</keyword>
<feature type="domain" description="HAMP" evidence="4">
    <location>
        <begin position="307"/>
        <end position="361"/>
    </location>
</feature>
<dbReference type="InterPro" id="IPR036457">
    <property type="entry name" value="PPM-type-like_dom_sf"/>
</dbReference>
<dbReference type="PROSITE" id="PS50885">
    <property type="entry name" value="HAMP"/>
    <property type="match status" value="1"/>
</dbReference>
<dbReference type="EMBL" id="AAMD01000140">
    <property type="protein sequence ID" value="EAU63897.1"/>
    <property type="molecule type" value="Genomic_DNA"/>
</dbReference>
<dbReference type="Gene3D" id="6.10.340.10">
    <property type="match status" value="1"/>
</dbReference>
<evidence type="ECO:0000256" key="3">
    <source>
        <dbReference type="SAM" id="Phobius"/>
    </source>
</evidence>
<dbReference type="CDD" id="cd06225">
    <property type="entry name" value="HAMP"/>
    <property type="match status" value="1"/>
</dbReference>
<evidence type="ECO:0000313" key="6">
    <source>
        <dbReference type="Proteomes" id="UP000032702"/>
    </source>
</evidence>
<dbReference type="InterPro" id="IPR001932">
    <property type="entry name" value="PPM-type_phosphatase-like_dom"/>
</dbReference>
<dbReference type="SMART" id="SM00331">
    <property type="entry name" value="PP2C_SIG"/>
    <property type="match status" value="1"/>
</dbReference>
<keyword evidence="3" id="KW-1133">Transmembrane helix</keyword>
<dbReference type="PRINTS" id="PR00173">
    <property type="entry name" value="EDTRNSPORT"/>
</dbReference>
<dbReference type="PANTHER" id="PTHR43156:SF2">
    <property type="entry name" value="STAGE II SPORULATION PROTEIN E"/>
    <property type="match status" value="1"/>
</dbReference>
<evidence type="ECO:0000256" key="2">
    <source>
        <dbReference type="SAM" id="MobiDB-lite"/>
    </source>
</evidence>
<feature type="transmembrane region" description="Helical" evidence="3">
    <location>
        <begin position="287"/>
        <end position="304"/>
    </location>
</feature>
<dbReference type="InterPro" id="IPR052016">
    <property type="entry name" value="Bact_Sigma-Reg"/>
</dbReference>
<dbReference type="Gene3D" id="3.60.40.10">
    <property type="entry name" value="PPM-type phosphatase domain"/>
    <property type="match status" value="1"/>
</dbReference>
<organism evidence="5 6">
    <name type="scientific">Stigmatella aurantiaca (strain DW4/3-1)</name>
    <dbReference type="NCBI Taxonomy" id="378806"/>
    <lineage>
        <taxon>Bacteria</taxon>
        <taxon>Pseudomonadati</taxon>
        <taxon>Myxococcota</taxon>
        <taxon>Myxococcia</taxon>
        <taxon>Myxococcales</taxon>
        <taxon>Cystobacterineae</taxon>
        <taxon>Archangiaceae</taxon>
        <taxon>Stigmatella</taxon>
    </lineage>
</organism>
<feature type="transmembrane region" description="Helical" evidence="3">
    <location>
        <begin position="109"/>
        <end position="131"/>
    </location>
</feature>